<dbReference type="Proteomes" id="UP000120576">
    <property type="component" value="Genome"/>
</dbReference>
<accession>Q14W78</accession>
<sequence>MHLMQKTTLNLNLIRQLATKESRERCGSQILGLTTEGIVVYMNQILKFEATDKEIYVDIPRSALPSARPGKVYSIYIPKGNLKVYVPVTSQRVFLTPGVLNNADVCHAMAVMAASTKYTLQPAAKLRKIEHAKFKAKAAAEKARLEKKRKLELHTNLMLVRACILANTQVPPLTISLEEVCRTVWNNSKLNPT</sequence>
<dbReference type="EMBL" id="DQ665652">
    <property type="protein sequence ID" value="ABG25686.1"/>
    <property type="molecule type" value="Genomic_DNA"/>
</dbReference>
<dbReference type="RefSeq" id="YP_656536.1">
    <property type="nucleotide sequence ID" value="NC_008210.1"/>
</dbReference>
<evidence type="ECO:0000313" key="2">
    <source>
        <dbReference type="Proteomes" id="UP000120576"/>
    </source>
</evidence>
<proteinExistence type="predicted"/>
<name>Q14W78_9VIRU</name>
<protein>
    <submittedName>
        <fullName evidence="1">ORF28</fullName>
    </submittedName>
</protein>
<keyword evidence="2" id="KW-1185">Reference proteome</keyword>
<dbReference type="KEGG" id="vg:5179413"/>
<reference evidence="1 2" key="1">
    <citation type="journal article" date="2006" name="J. Gen. Virol.">
        <title>Genome sequences of two frog herpesviruses.</title>
        <authorList>
            <person name="Davison A.J."/>
            <person name="Cunningham C."/>
            <person name="Sauerbier W."/>
            <person name="McKinnell R.G."/>
        </authorList>
    </citation>
    <scope>NUCLEOTIDE SEQUENCE [LARGE SCALE GENOMIC DNA]</scope>
    <source>
        <strain evidence="1">ATCC VR-568</strain>
    </source>
</reference>
<evidence type="ECO:0000313" key="1">
    <source>
        <dbReference type="EMBL" id="ABG25686.1"/>
    </source>
</evidence>
<organism evidence="1 2">
    <name type="scientific">Ranid herpesvirus 2</name>
    <dbReference type="NCBI Taxonomy" id="389214"/>
    <lineage>
        <taxon>Viruses</taxon>
        <taxon>Duplodnaviria</taxon>
        <taxon>Heunggongvirae</taxon>
        <taxon>Peploviricota</taxon>
        <taxon>Herviviricetes</taxon>
        <taxon>Herpesvirales</taxon>
        <taxon>Alloherpesviridae</taxon>
        <taxon>Batravirus</taxon>
        <taxon>Batravirus ranidallo2</taxon>
    </lineage>
</organism>
<dbReference type="GeneID" id="5179413"/>